<dbReference type="AlphaFoldDB" id="A0A9P6QDZ9"/>
<protein>
    <submittedName>
        <fullName evidence="1">Uncharacterized protein</fullName>
    </submittedName>
</protein>
<evidence type="ECO:0000313" key="1">
    <source>
        <dbReference type="EMBL" id="KAG0266547.1"/>
    </source>
</evidence>
<evidence type="ECO:0000313" key="2">
    <source>
        <dbReference type="Proteomes" id="UP000807716"/>
    </source>
</evidence>
<gene>
    <name evidence="1" type="ORF">DFQ27_009657</name>
</gene>
<organism evidence="1 2">
    <name type="scientific">Actinomortierella ambigua</name>
    <dbReference type="NCBI Taxonomy" id="1343610"/>
    <lineage>
        <taxon>Eukaryota</taxon>
        <taxon>Fungi</taxon>
        <taxon>Fungi incertae sedis</taxon>
        <taxon>Mucoromycota</taxon>
        <taxon>Mortierellomycotina</taxon>
        <taxon>Mortierellomycetes</taxon>
        <taxon>Mortierellales</taxon>
        <taxon>Mortierellaceae</taxon>
        <taxon>Actinomortierella</taxon>
    </lineage>
</organism>
<proteinExistence type="predicted"/>
<keyword evidence="2" id="KW-1185">Reference proteome</keyword>
<name>A0A9P6QDZ9_9FUNG</name>
<comment type="caution">
    <text evidence="1">The sequence shown here is derived from an EMBL/GenBank/DDBJ whole genome shotgun (WGS) entry which is preliminary data.</text>
</comment>
<accession>A0A9P6QDZ9</accession>
<sequence>NLDVFAPELSLGNPTADQRLIILRDYLKIERDGGIDIREEEEEEYYGDDEKEYIEACFSVPSNSATNLDSDDM</sequence>
<reference evidence="1" key="1">
    <citation type="journal article" date="2020" name="Fungal Divers.">
        <title>Resolving the Mortierellaceae phylogeny through synthesis of multi-gene phylogenetics and phylogenomics.</title>
        <authorList>
            <person name="Vandepol N."/>
            <person name="Liber J."/>
            <person name="Desiro A."/>
            <person name="Na H."/>
            <person name="Kennedy M."/>
            <person name="Barry K."/>
            <person name="Grigoriev I.V."/>
            <person name="Miller A.N."/>
            <person name="O'Donnell K."/>
            <person name="Stajich J.E."/>
            <person name="Bonito G."/>
        </authorList>
    </citation>
    <scope>NUCLEOTIDE SEQUENCE</scope>
    <source>
        <strain evidence="1">BC1065</strain>
    </source>
</reference>
<feature type="non-terminal residue" evidence="1">
    <location>
        <position position="1"/>
    </location>
</feature>
<dbReference type="Proteomes" id="UP000807716">
    <property type="component" value="Unassembled WGS sequence"/>
</dbReference>
<dbReference type="EMBL" id="JAAAJB010000091">
    <property type="protein sequence ID" value="KAG0266547.1"/>
    <property type="molecule type" value="Genomic_DNA"/>
</dbReference>